<comment type="caution">
    <text evidence="2">The sequence shown here is derived from an EMBL/GenBank/DDBJ whole genome shotgun (WGS) entry which is preliminary data.</text>
</comment>
<dbReference type="EMBL" id="PGTN01000006">
    <property type="protein sequence ID" value="PJF48765.1"/>
    <property type="molecule type" value="Genomic_DNA"/>
</dbReference>
<accession>A0A2M8QG19</accession>
<dbReference type="InterPro" id="IPR008538">
    <property type="entry name" value="Uma2"/>
</dbReference>
<reference evidence="2 3" key="1">
    <citation type="submission" date="2017-11" db="EMBL/GenBank/DDBJ databases">
        <title>Evolution of Phototrophy in the Chloroflexi Phylum Driven by Horizontal Gene Transfer.</title>
        <authorList>
            <person name="Ward L.M."/>
            <person name="Hemp J."/>
            <person name="Shih P.M."/>
            <person name="Mcglynn S.E."/>
            <person name="Fischer W."/>
        </authorList>
    </citation>
    <scope>NUCLEOTIDE SEQUENCE [LARGE SCALE GENOMIC DNA]</scope>
    <source>
        <strain evidence="2">JP3_7</strain>
    </source>
</reference>
<feature type="domain" description="Putative restriction endonuclease" evidence="1">
    <location>
        <begin position="4"/>
        <end position="98"/>
    </location>
</feature>
<dbReference type="SUPFAM" id="SSF52980">
    <property type="entry name" value="Restriction endonuclease-like"/>
    <property type="match status" value="1"/>
</dbReference>
<gene>
    <name evidence="2" type="ORF">CUN48_01575</name>
</gene>
<dbReference type="CDD" id="cd06260">
    <property type="entry name" value="DUF820-like"/>
    <property type="match status" value="1"/>
</dbReference>
<dbReference type="InterPro" id="IPR011335">
    <property type="entry name" value="Restrct_endonuc-II-like"/>
</dbReference>
<protein>
    <recommendedName>
        <fullName evidence="1">Putative restriction endonuclease domain-containing protein</fullName>
    </recommendedName>
</protein>
<name>A0A2M8QG19_9CHLR</name>
<proteinExistence type="predicted"/>
<organism evidence="2 3">
    <name type="scientific">Candidatus Thermofonsia Clade 3 bacterium</name>
    <dbReference type="NCBI Taxonomy" id="2364212"/>
    <lineage>
        <taxon>Bacteria</taxon>
        <taxon>Bacillati</taxon>
        <taxon>Chloroflexota</taxon>
        <taxon>Candidatus Thermofontia</taxon>
        <taxon>Candidatus Thermofonsia Clade 3</taxon>
    </lineage>
</organism>
<dbReference type="AlphaFoldDB" id="A0A2M8QG19"/>
<dbReference type="Pfam" id="PF05685">
    <property type="entry name" value="Uma2"/>
    <property type="match status" value="1"/>
</dbReference>
<dbReference type="PANTHER" id="PTHR34107:SF4">
    <property type="entry name" value="SLL1222 PROTEIN"/>
    <property type="match status" value="1"/>
</dbReference>
<evidence type="ECO:0000259" key="1">
    <source>
        <dbReference type="Pfam" id="PF05685"/>
    </source>
</evidence>
<dbReference type="Gene3D" id="3.90.1570.10">
    <property type="entry name" value="tt1808, chain A"/>
    <property type="match status" value="1"/>
</dbReference>
<evidence type="ECO:0000313" key="3">
    <source>
        <dbReference type="Proteomes" id="UP000230790"/>
    </source>
</evidence>
<sequence>MVQIHQLGKLFTGPHAMRLPGGNAREPDAFFVSNARLANAGEAFLDGPADLVIEVVSDDSVSRDRVEKFDEYEAAGIPEYWVIDPRPHRKRADILARNAEGAISKRRPWTVSIVPQRCLASG</sequence>
<dbReference type="Proteomes" id="UP000230790">
    <property type="component" value="Unassembled WGS sequence"/>
</dbReference>
<evidence type="ECO:0000313" key="2">
    <source>
        <dbReference type="EMBL" id="PJF48765.1"/>
    </source>
</evidence>
<dbReference type="PANTHER" id="PTHR34107">
    <property type="entry name" value="SLL0198 PROTEIN-RELATED"/>
    <property type="match status" value="1"/>
</dbReference>
<dbReference type="InterPro" id="IPR012296">
    <property type="entry name" value="Nuclease_put_TT1808"/>
</dbReference>